<feature type="region of interest" description="Disordered" evidence="2">
    <location>
        <begin position="134"/>
        <end position="163"/>
    </location>
</feature>
<keyword evidence="1" id="KW-0175">Coiled coil</keyword>
<organism evidence="3 4">
    <name type="scientific">Galleria mellonella</name>
    <name type="common">Greater wax moth</name>
    <dbReference type="NCBI Taxonomy" id="7137"/>
    <lineage>
        <taxon>Eukaryota</taxon>
        <taxon>Metazoa</taxon>
        <taxon>Ecdysozoa</taxon>
        <taxon>Arthropoda</taxon>
        <taxon>Hexapoda</taxon>
        <taxon>Insecta</taxon>
        <taxon>Pterygota</taxon>
        <taxon>Neoptera</taxon>
        <taxon>Endopterygota</taxon>
        <taxon>Lepidoptera</taxon>
        <taxon>Glossata</taxon>
        <taxon>Ditrysia</taxon>
        <taxon>Pyraloidea</taxon>
        <taxon>Pyralidae</taxon>
        <taxon>Galleriinae</taxon>
        <taxon>Galleria</taxon>
    </lineage>
</organism>
<proteinExistence type="predicted"/>
<feature type="region of interest" description="Disordered" evidence="2">
    <location>
        <begin position="1"/>
        <end position="43"/>
    </location>
</feature>
<dbReference type="RefSeq" id="XP_052756181.1">
    <property type="nucleotide sequence ID" value="XM_052900221.1"/>
</dbReference>
<protein>
    <submittedName>
        <fullName evidence="4">Uncharacterized protein LOC128201890</fullName>
    </submittedName>
</protein>
<name>A0ABM3MXW1_GALME</name>
<dbReference type="GeneID" id="128201890"/>
<reference evidence="4" key="1">
    <citation type="submission" date="2025-08" db="UniProtKB">
        <authorList>
            <consortium name="RefSeq"/>
        </authorList>
    </citation>
    <scope>IDENTIFICATION</scope>
    <source>
        <tissue evidence="4">Whole larvae</tissue>
    </source>
</reference>
<feature type="compositionally biased region" description="Low complexity" evidence="2">
    <location>
        <begin position="32"/>
        <end position="43"/>
    </location>
</feature>
<evidence type="ECO:0000256" key="2">
    <source>
        <dbReference type="SAM" id="MobiDB-lite"/>
    </source>
</evidence>
<evidence type="ECO:0000313" key="4">
    <source>
        <dbReference type="RefSeq" id="XP_052756181.1"/>
    </source>
</evidence>
<gene>
    <name evidence="4" type="primary">LOC128201890</name>
</gene>
<dbReference type="Proteomes" id="UP001652740">
    <property type="component" value="Unplaced"/>
</dbReference>
<evidence type="ECO:0000313" key="3">
    <source>
        <dbReference type="Proteomes" id="UP001652740"/>
    </source>
</evidence>
<sequence length="267" mass="29148">METRSGRKLSSANTRTAKALPLPPSAEETHPDAAASASVSTVPPIAVSARSTSTCSRSSATVRAKKLAAEALHAQRLAKIELEAAEARRRVELEVARKKYNAEIAEIEAASCRGSRSSDHASIGRSCNEDVDKCTQESGESSSHAVDNNADQPRSELVTQTSSDNSINVTALTSRRQSNISNILTAEDLNLAESHILRRSQEDDFQEEIAYIANNRPLNLRVVSASCHHKLVLTNLYISGRITAVLDVNEEDKFSIFFRWKHPSILL</sequence>
<feature type="coiled-coil region" evidence="1">
    <location>
        <begin position="77"/>
        <end position="110"/>
    </location>
</feature>
<evidence type="ECO:0000256" key="1">
    <source>
        <dbReference type="SAM" id="Coils"/>
    </source>
</evidence>
<accession>A0ABM3MXW1</accession>
<keyword evidence="3" id="KW-1185">Reference proteome</keyword>
<feature type="compositionally biased region" description="Polar residues" evidence="2">
    <location>
        <begin position="136"/>
        <end position="163"/>
    </location>
</feature>